<dbReference type="AlphaFoldDB" id="A0A2S2DDT7"/>
<evidence type="ECO:0000313" key="1">
    <source>
        <dbReference type="EMBL" id="AWL03507.1"/>
    </source>
</evidence>
<dbReference type="KEGG" id="mtim:DIR46_02940"/>
<protein>
    <recommendedName>
        <fullName evidence="3">DUF2946 domain-containing protein</fullName>
    </recommendedName>
</protein>
<evidence type="ECO:0000313" key="2">
    <source>
        <dbReference type="Proteomes" id="UP000245820"/>
    </source>
</evidence>
<organism evidence="1 2">
    <name type="scientific">Massilia oculi</name>
    <dbReference type="NCBI Taxonomy" id="945844"/>
    <lineage>
        <taxon>Bacteria</taxon>
        <taxon>Pseudomonadati</taxon>
        <taxon>Pseudomonadota</taxon>
        <taxon>Betaproteobacteria</taxon>
        <taxon>Burkholderiales</taxon>
        <taxon>Oxalobacteraceae</taxon>
        <taxon>Telluria group</taxon>
        <taxon>Massilia</taxon>
    </lineage>
</organism>
<dbReference type="Proteomes" id="UP000245820">
    <property type="component" value="Chromosome"/>
</dbReference>
<sequence length="118" mass="11821">MLLAIPFQGIASAAMLACAHDAPQGTQQAAHAAPHHDAASTPCHEMQDQAPDIAQDAHDHDGSCSACAACCMGAAMAPASGIAPPPPTLTTALLVAATGRLAAVDLALPERPPRFPLA</sequence>
<gene>
    <name evidence="1" type="ORF">DIR46_02940</name>
</gene>
<keyword evidence="2" id="KW-1185">Reference proteome</keyword>
<accession>A0A2S2DDT7</accession>
<evidence type="ECO:0008006" key="3">
    <source>
        <dbReference type="Google" id="ProtNLM"/>
    </source>
</evidence>
<proteinExistence type="predicted"/>
<dbReference type="EMBL" id="CP029343">
    <property type="protein sequence ID" value="AWL03507.1"/>
    <property type="molecule type" value="Genomic_DNA"/>
</dbReference>
<reference evidence="1 2" key="1">
    <citation type="submission" date="2018-05" db="EMBL/GenBank/DDBJ databases">
        <title>Complete genome sequence of Massilia oculi sp. nov. CCUG 43427T (=DSM 26321T), the type strain of M. oculi, and comparison with genome sequences of other Massilia strains.</title>
        <authorList>
            <person name="Zhu B."/>
        </authorList>
    </citation>
    <scope>NUCLEOTIDE SEQUENCE [LARGE SCALE GENOMIC DNA]</scope>
    <source>
        <strain evidence="1 2">CCUG 43427</strain>
    </source>
</reference>
<name>A0A2S2DDT7_9BURK</name>